<dbReference type="SUPFAM" id="SSF111347">
    <property type="entry name" value="Rap/Ran-GAP"/>
    <property type="match status" value="1"/>
</dbReference>
<dbReference type="OrthoDB" id="2499658at2759"/>
<dbReference type="InParanoid" id="A0A7M7PLH5"/>
<dbReference type="EnsemblMetazoa" id="XM_030997646">
    <property type="protein sequence ID" value="XP_030853506"/>
    <property type="gene ID" value="LOC100892962"/>
</dbReference>
<feature type="domain" description="Rap-GAP" evidence="6">
    <location>
        <begin position="110"/>
        <end position="328"/>
    </location>
</feature>
<feature type="compositionally biased region" description="Low complexity" evidence="5">
    <location>
        <begin position="917"/>
        <end position="931"/>
    </location>
</feature>
<dbReference type="PANTHER" id="PTHR15711">
    <property type="entry name" value="RAP GTPASE-ACTIVATING PROTEIN"/>
    <property type="match status" value="1"/>
</dbReference>
<feature type="compositionally biased region" description="Low complexity" evidence="5">
    <location>
        <begin position="848"/>
        <end position="859"/>
    </location>
</feature>
<dbReference type="Pfam" id="PF00780">
    <property type="entry name" value="CNH"/>
    <property type="match status" value="1"/>
</dbReference>
<feature type="compositionally biased region" description="Polar residues" evidence="5">
    <location>
        <begin position="969"/>
        <end position="981"/>
    </location>
</feature>
<keyword evidence="9" id="KW-1185">Reference proteome</keyword>
<dbReference type="PROSITE" id="PS50085">
    <property type="entry name" value="RAPGAP"/>
    <property type="match status" value="1"/>
</dbReference>
<reference evidence="9" key="1">
    <citation type="submission" date="2015-02" db="EMBL/GenBank/DDBJ databases">
        <title>Genome sequencing for Strongylocentrotus purpuratus.</title>
        <authorList>
            <person name="Murali S."/>
            <person name="Liu Y."/>
            <person name="Vee V."/>
            <person name="English A."/>
            <person name="Wang M."/>
            <person name="Skinner E."/>
            <person name="Han Y."/>
            <person name="Muzny D.M."/>
            <person name="Worley K.C."/>
            <person name="Gibbs R.A."/>
        </authorList>
    </citation>
    <scope>NUCLEOTIDE SEQUENCE</scope>
</reference>
<proteinExistence type="inferred from homology"/>
<comment type="similarity">
    <text evidence="2">Belongs to the GARNL3 family.</text>
</comment>
<evidence type="ECO:0000259" key="6">
    <source>
        <dbReference type="PROSITE" id="PS50085"/>
    </source>
</evidence>
<evidence type="ECO:0000256" key="5">
    <source>
        <dbReference type="SAM" id="MobiDB-lite"/>
    </source>
</evidence>
<dbReference type="InterPro" id="IPR035974">
    <property type="entry name" value="Rap/Ran-GAP_sf"/>
</dbReference>
<dbReference type="InterPro" id="IPR001180">
    <property type="entry name" value="CNH_dom"/>
</dbReference>
<dbReference type="RefSeq" id="XP_030853506.1">
    <property type="nucleotide sequence ID" value="XM_030997646.1"/>
</dbReference>
<feature type="domain" description="CNH" evidence="7">
    <location>
        <begin position="412"/>
        <end position="707"/>
    </location>
</feature>
<evidence type="ECO:0000313" key="9">
    <source>
        <dbReference type="Proteomes" id="UP000007110"/>
    </source>
</evidence>
<evidence type="ECO:0000256" key="4">
    <source>
        <dbReference type="SAM" id="Coils"/>
    </source>
</evidence>
<feature type="coiled-coil region" evidence="4">
    <location>
        <begin position="318"/>
        <end position="345"/>
    </location>
</feature>
<dbReference type="Pfam" id="PF02145">
    <property type="entry name" value="Rap_GAP"/>
    <property type="match status" value="1"/>
</dbReference>
<protein>
    <recommendedName>
        <fullName evidence="3">GTPase-activating Rap/Ran-GAP domain-like protein 3</fullName>
    </recommendedName>
</protein>
<dbReference type="InterPro" id="IPR000331">
    <property type="entry name" value="Rap/Ran_GAP_dom"/>
</dbReference>
<dbReference type="GO" id="GO:0051056">
    <property type="term" value="P:regulation of small GTPase mediated signal transduction"/>
    <property type="evidence" value="ECO:0007669"/>
    <property type="project" value="InterPro"/>
</dbReference>
<dbReference type="AlphaFoldDB" id="A0A7M7PLH5"/>
<evidence type="ECO:0000256" key="1">
    <source>
        <dbReference type="ARBA" id="ARBA00022468"/>
    </source>
</evidence>
<dbReference type="PROSITE" id="PS50219">
    <property type="entry name" value="CNH"/>
    <property type="match status" value="1"/>
</dbReference>
<organism evidence="8 9">
    <name type="scientific">Strongylocentrotus purpuratus</name>
    <name type="common">Purple sea urchin</name>
    <dbReference type="NCBI Taxonomy" id="7668"/>
    <lineage>
        <taxon>Eukaryota</taxon>
        <taxon>Metazoa</taxon>
        <taxon>Echinodermata</taxon>
        <taxon>Eleutherozoa</taxon>
        <taxon>Echinozoa</taxon>
        <taxon>Echinoidea</taxon>
        <taxon>Euechinoidea</taxon>
        <taxon>Echinacea</taxon>
        <taxon>Camarodonta</taxon>
        <taxon>Echinidea</taxon>
        <taxon>Strongylocentrotidae</taxon>
        <taxon>Strongylocentrotus</taxon>
    </lineage>
</organism>
<dbReference type="InterPro" id="IPR050989">
    <property type="entry name" value="Rap1_Ran_GAP"/>
</dbReference>
<name>A0A7M7PLH5_STRPU</name>
<dbReference type="FunCoup" id="A0A7M7PLH5">
    <property type="interactions" value="576"/>
</dbReference>
<feature type="compositionally biased region" description="Polar residues" evidence="5">
    <location>
        <begin position="1022"/>
        <end position="1039"/>
    </location>
</feature>
<dbReference type="Proteomes" id="UP000007110">
    <property type="component" value="Unassembled WGS sequence"/>
</dbReference>
<sequence length="1048" mass="117665">MATGSDVHLENPEYHTRWYFKYFLGKIHQNYVGADVEKNIFFLSVVLTDANNHNVPQYRAILWRKTGTQKICIPYNSAKSMSVKRILGRFNIKSEKSPKEIYTPDIQKELLLLEEQEGSVNFKFGVLYAKNGQKSDDEMFSNEHGSEAFRKLVSLLGETITLKGWDKFNGGLDVKNNTTGTESIYTMYEGHEVMFHVSTSLPYSKDNKQQVERKRHVGNDIVTIVFMDAEDPEDEVFFKPSMIRSHFTHIFALVTYNKNEDTYRLRVYSEESVPLFGPPLPAPAVFDDHRAFRDFLLVKLINGEKAAFNTPIFANKRQRTLEMLIKNLQQDMMQETNKQNMLNKRSFSDVIPDPVWGWRSKKEEARQAEFVKIGQILKLKTIVKGDAPTSLASTSLLKREPWEPQCIQNDFLFEIVCGDSWGDKLIVGTESGVFIIEEGLSPRMIFDKTVAFKQLSVVEAHGLLLARADKGKDGRIYVFRLSDFEGQENESLIRTKSDCRNHKIERSKGCHLFSVSRPGGSHLRMVIAVGKKMILMTWKHNAAWSAWCKAADTDTVEGFQFTRELSAGDVPNPMCLIDGGHGDNHIVVGYRHQYDLINEKNGDTFRLHLVDANKVTLVSAVDIYEDDEPEVLLSYNHISQFRRLNGEASSDFDMHWNSAPKAIVCAFPYILAFTPDSVEIRLVVNGNLVHTMTMPRINLITSKCDMYFTSMGMDVLQPSPKEPVRAFSPLSSPTSPPQTYGPFSGAAVRIYKIPLISLVGQMSERPLPNPTNNCRPRSFISPLVNIAESPPTPVRRFRISSGSSPKEEVESEILTTVTVPVTSLPPQTLSKVKAGPRPSQEYSDSGYSESDFSFESTDSLPGRSSPSKGGDSAETRRHKFGCLRSPRMVRRQQNSTKADNDARAELLGKPNKRASGRSRFTSSTSSTQSDSVFYPIHIENNNNNKNNQSESDIGFEFIPPPRSPLAERLSSTGSTASQQSEAEMRAELLGRFIHSPRADRASNTSSLQSEDGGSVFLELPSNGKSTNGHPPSPFALSTSVDDDDIDLK</sequence>
<keyword evidence="4" id="KW-0175">Coiled coil</keyword>
<dbReference type="Gene3D" id="3.40.50.11210">
    <property type="entry name" value="Rap/Ran-GAP"/>
    <property type="match status" value="1"/>
</dbReference>
<evidence type="ECO:0000256" key="2">
    <source>
        <dbReference type="ARBA" id="ARBA00060925"/>
    </source>
</evidence>
<evidence type="ECO:0000256" key="3">
    <source>
        <dbReference type="ARBA" id="ARBA00069072"/>
    </source>
</evidence>
<dbReference type="OMA" id="FEGYSER"/>
<feature type="region of interest" description="Disordered" evidence="5">
    <location>
        <begin position="793"/>
        <end position="813"/>
    </location>
</feature>
<evidence type="ECO:0000259" key="7">
    <source>
        <dbReference type="PROSITE" id="PS50219"/>
    </source>
</evidence>
<dbReference type="FunFam" id="3.40.50.11210:FF:000006">
    <property type="entry name" value="GTPase-activating Rap/Ran-GAP domain-like protein 3 isoform X1"/>
    <property type="match status" value="1"/>
</dbReference>
<accession>A0A7M7PLH5</accession>
<keyword evidence="1" id="KW-0343">GTPase activation</keyword>
<dbReference type="KEGG" id="spu:100892962"/>
<evidence type="ECO:0000313" key="8">
    <source>
        <dbReference type="EnsemblMetazoa" id="XP_030853506"/>
    </source>
</evidence>
<dbReference type="PANTHER" id="PTHR15711:SF62">
    <property type="entry name" value="GTPASE-ACTIVATING RAP_RAN-GAP DOMAIN-LIKE PROTEIN 3"/>
    <property type="match status" value="1"/>
</dbReference>
<dbReference type="CTD" id="84253"/>
<reference evidence="8" key="2">
    <citation type="submission" date="2021-01" db="UniProtKB">
        <authorList>
            <consortium name="EnsemblMetazoa"/>
        </authorList>
    </citation>
    <scope>IDENTIFICATION</scope>
</reference>
<dbReference type="SMART" id="SM00036">
    <property type="entry name" value="CNH"/>
    <property type="match status" value="1"/>
</dbReference>
<dbReference type="GO" id="GO:0005096">
    <property type="term" value="F:GTPase activator activity"/>
    <property type="evidence" value="ECO:0007669"/>
    <property type="project" value="UniProtKB-KW"/>
</dbReference>
<feature type="region of interest" description="Disordered" evidence="5">
    <location>
        <begin position="826"/>
        <end position="1048"/>
    </location>
</feature>
<feature type="compositionally biased region" description="Polar residues" evidence="5">
    <location>
        <begin position="1001"/>
        <end position="1011"/>
    </location>
</feature>
<dbReference type="GeneID" id="100892962"/>